<dbReference type="Gene3D" id="3.20.20.140">
    <property type="entry name" value="Metal-dependent hydrolases"/>
    <property type="match status" value="1"/>
</dbReference>
<reference evidence="2 3" key="1">
    <citation type="submission" date="2022-04" db="EMBL/GenBank/DDBJ databases">
        <title>Identification of a novel bacterium isolated from mangrove sediments.</title>
        <authorList>
            <person name="Pan X."/>
        </authorList>
    </citation>
    <scope>NUCLEOTIDE SEQUENCE [LARGE SCALE GENOMIC DNA]</scope>
    <source>
        <strain evidence="2 3">B2638</strain>
    </source>
</reference>
<name>A0ABT0BLU5_9SPHN</name>
<evidence type="ECO:0000256" key="1">
    <source>
        <dbReference type="SAM" id="SignalP"/>
    </source>
</evidence>
<organism evidence="2 3">
    <name type="scientific">Novosphingobium beihaiensis</name>
    <dbReference type="NCBI Taxonomy" id="2930389"/>
    <lineage>
        <taxon>Bacteria</taxon>
        <taxon>Pseudomonadati</taxon>
        <taxon>Pseudomonadota</taxon>
        <taxon>Alphaproteobacteria</taxon>
        <taxon>Sphingomonadales</taxon>
        <taxon>Sphingomonadaceae</taxon>
        <taxon>Novosphingobium</taxon>
    </lineage>
</organism>
<dbReference type="RefSeq" id="WP_243918216.1">
    <property type="nucleotide sequence ID" value="NZ_JALHLG010000005.1"/>
</dbReference>
<evidence type="ECO:0000313" key="3">
    <source>
        <dbReference type="Proteomes" id="UP001202281"/>
    </source>
</evidence>
<sequence length="649" mass="70055">MIRRRGAAIAAWAALGAGLGACSQSTPPETPPLAVEAEPAAARAPAAPETRRAYFGELHLHTGYSFDAYALMGSRADPDEAYRFGRGDAVTYLGDTVRRSRPLDFMAVTDHSEYLGSFMRIDREPDGPLAQSKGGKLMAANPLAAALGQLVSVLSADKPTSTAMDEAMASAWQYEVNTANRYNQPGKFTTFVAYEWTTMLDGKYNLHRNVIFADKGPAAPFTATDSRRPEDLWAFLDAQRAIGIEGLAIPHNSNASGGLMFDWKKSDGHPIDEAYAQQRALNEPLVEVYQHKGQSETSPLLSPEDNFANFERSEALLTGGPSAVNGSFTRQALGRGLVLGQKLGTNPFAFGFVGSSDFHNGLSDSAESAYAGNGLNSTDPHVNLPDPAFAKAILSQKVNPAGEAAPAANLHRPSDSEALRHTPALLNWSSAGLTGVWAEENTRPAIFAALRRRETFATSGTELRLRMFGGWNLPSGMMQQAGWVARAYRMGVPMGADLPLHREGNPAPTLLLEAAKDPMGANLDRIQVIKIWLDGDGYKEKVFDVAWSSERQRDPRTGKVPPVKNTVDLKTAKYANSAGATVLRVQWSDPEFDPAVPAVYYARALEIPTPRWPTLLAVARGLPLPEGVPPTLQERGISSPIWYTPGKGS</sequence>
<feature type="chain" id="PRO_5045838229" evidence="1">
    <location>
        <begin position="24"/>
        <end position="649"/>
    </location>
</feature>
<dbReference type="Pfam" id="PF12228">
    <property type="entry name" value="DUF3604"/>
    <property type="match status" value="1"/>
</dbReference>
<dbReference type="PROSITE" id="PS51257">
    <property type="entry name" value="PROKAR_LIPOPROTEIN"/>
    <property type="match status" value="1"/>
</dbReference>
<keyword evidence="3" id="KW-1185">Reference proteome</keyword>
<dbReference type="Proteomes" id="UP001202281">
    <property type="component" value="Unassembled WGS sequence"/>
</dbReference>
<keyword evidence="1" id="KW-0732">Signal</keyword>
<protein>
    <submittedName>
        <fullName evidence="2">DUF3604 domain-containing protein</fullName>
    </submittedName>
</protein>
<gene>
    <name evidence="2" type="ORF">MTR66_04280</name>
</gene>
<dbReference type="InterPro" id="IPR022028">
    <property type="entry name" value="DUF3604"/>
</dbReference>
<accession>A0ABT0BLU5</accession>
<dbReference type="EMBL" id="JALHLG010000005">
    <property type="protein sequence ID" value="MCJ2186028.1"/>
    <property type="molecule type" value="Genomic_DNA"/>
</dbReference>
<evidence type="ECO:0000313" key="2">
    <source>
        <dbReference type="EMBL" id="MCJ2186028.1"/>
    </source>
</evidence>
<feature type="signal peptide" evidence="1">
    <location>
        <begin position="1"/>
        <end position="23"/>
    </location>
</feature>
<comment type="caution">
    <text evidence="2">The sequence shown here is derived from an EMBL/GenBank/DDBJ whole genome shotgun (WGS) entry which is preliminary data.</text>
</comment>
<proteinExistence type="predicted"/>